<evidence type="ECO:0000313" key="8">
    <source>
        <dbReference type="Proteomes" id="UP001432322"/>
    </source>
</evidence>
<evidence type="ECO:0000313" key="7">
    <source>
        <dbReference type="EMBL" id="GMT21331.1"/>
    </source>
</evidence>
<evidence type="ECO:0000256" key="2">
    <source>
        <dbReference type="ARBA" id="ARBA00022723"/>
    </source>
</evidence>
<dbReference type="GO" id="GO:0005634">
    <property type="term" value="C:nucleus"/>
    <property type="evidence" value="ECO:0007669"/>
    <property type="project" value="UniProtKB-SubCell"/>
</dbReference>
<evidence type="ECO:0000256" key="3">
    <source>
        <dbReference type="ARBA" id="ARBA00023054"/>
    </source>
</evidence>
<keyword evidence="2" id="KW-0479">Metal-binding</keyword>
<dbReference type="AlphaFoldDB" id="A0AAV5VP14"/>
<feature type="compositionally biased region" description="Basic and acidic residues" evidence="6">
    <location>
        <begin position="806"/>
        <end position="822"/>
    </location>
</feature>
<feature type="region of interest" description="Disordered" evidence="6">
    <location>
        <begin position="1012"/>
        <end position="1048"/>
    </location>
</feature>
<name>A0AAV5VP14_9BILA</name>
<dbReference type="GO" id="GO:0046872">
    <property type="term" value="F:metal ion binding"/>
    <property type="evidence" value="ECO:0007669"/>
    <property type="project" value="UniProtKB-KW"/>
</dbReference>
<dbReference type="PANTHER" id="PTHR23337:SF3">
    <property type="entry name" value="MORC FAMILY CW-TYPE ZINC FINGER 2"/>
    <property type="match status" value="1"/>
</dbReference>
<gene>
    <name evidence="7" type="ORF">PFISCL1PPCAC_12628</name>
</gene>
<dbReference type="PANTHER" id="PTHR23337">
    <property type="entry name" value="ZINC FINGER CW-TYPE COILED-COIL DOMAIN PROTEIN 1"/>
    <property type="match status" value="1"/>
</dbReference>
<evidence type="ECO:0000256" key="6">
    <source>
        <dbReference type="SAM" id="MobiDB-lite"/>
    </source>
</evidence>
<evidence type="ECO:0000256" key="5">
    <source>
        <dbReference type="SAM" id="Coils"/>
    </source>
</evidence>
<evidence type="ECO:0000256" key="4">
    <source>
        <dbReference type="ARBA" id="ARBA00023242"/>
    </source>
</evidence>
<sequence length="1048" mass="118039">SFALSATSKMADIDAPPSIDDQLDVVQITPDHIRANGTLHTSPFAGIAELIDNAVDSNATSVKITTEIITDEETDAEDRIICVVDDGSGMDRKETLGVILVGHSVKKGDIGTIGQFGNGLKSGSMRIGETMLLVTKKEGEFTLLLISLKYLGDKQTHKCYAPCISLRCDMNGDLVRLDLPEESIEKHNHALSIMLKYSPFKNKEALFDKVANCFDGDSGTCVILSDLKREENGRYEMRYKDNVGDFIVAERGTHKTDVLSRYLQRLYLKPKISINIQGRTVRLVDPLRQLVDVRWDYLDPNGLKEFTNREIAQLDATMKRLNTDIGQKKNEENVKFKQRQSCENNFPPEKLKALDREIRMVQDQKTTLETKLAGISKRRDAIRSEKLGGDLRVHVGIELTNRHRPRVVFYTNGRRIVSRDLDTAAKKKMELLGVVCIIDIPSTFLPPSQSRENFETPGELGFLMTKINKIAKNYFLHAHPKYKTAEFWAAFGYTENGESPGDGTTTRAATIATGTSRMCLRCRKFREVAVDPSGNFPLPSLDSADDFFSCDRSIEGGQCGKLTNEETRRSNYKQVDKKGKMSSYDKKAKEDDKIVTKRSTSVAPKVQSPQRRTSGRRAALAASRSPSPALKKARRKRGINNDDDDYEENEMKPRRNHEFHNYDDVDENQDSDIGQASGPVSRRRIASSTNRRDTPAPSSSSIHSVTGSVGSARGTQQSQQLIKREAEQTLPLFSDTFRIPKKGDVKREEEDSDEDSDYCEKAAAEAAAAVKKKKKQSVKKTEQKDTHRKVEAVVRNPPLATTKRGRREEKKTKKTVAVERNKMTSTKSEPAVKKTRQVKVEDSSDDEDDGENNLASSDDSEDEDGDERRKKRHRLVPRSSTRSNGNGDKRRRGTVEDRRSRQSSMDMRDEQDDALIAFANGLGMQNDTNAAEMDEGNLSYETLVEMVQEERRANEEMRLEREGEAGALREWMSLGRKRRAENDNEQMTQLDEEMRAIEEADDPLNEVIEIMNRRNGGERQRGGSEVAPSTVHHEEEIEEEDGSLHRVE</sequence>
<feature type="region of interest" description="Disordered" evidence="6">
    <location>
        <begin position="559"/>
        <end position="912"/>
    </location>
</feature>
<reference evidence="7" key="1">
    <citation type="submission" date="2023-10" db="EMBL/GenBank/DDBJ databases">
        <title>Genome assembly of Pristionchus species.</title>
        <authorList>
            <person name="Yoshida K."/>
            <person name="Sommer R.J."/>
        </authorList>
    </citation>
    <scope>NUCLEOTIDE SEQUENCE</scope>
    <source>
        <strain evidence="7">RS5133</strain>
    </source>
</reference>
<proteinExistence type="predicted"/>
<evidence type="ECO:0000256" key="1">
    <source>
        <dbReference type="ARBA" id="ARBA00004123"/>
    </source>
</evidence>
<dbReference type="Gene3D" id="3.30.565.10">
    <property type="entry name" value="Histidine kinase-like ATPase, C-terminal domain"/>
    <property type="match status" value="1"/>
</dbReference>
<comment type="caution">
    <text evidence="7">The sequence shown here is derived from an EMBL/GenBank/DDBJ whole genome shotgun (WGS) entry which is preliminary data.</text>
</comment>
<feature type="compositionally biased region" description="Polar residues" evidence="6">
    <location>
        <begin position="597"/>
        <end position="612"/>
    </location>
</feature>
<comment type="subcellular location">
    <subcellularLocation>
        <location evidence="1">Nucleus</location>
    </subcellularLocation>
</comment>
<feature type="compositionally biased region" description="Basic and acidic residues" evidence="6">
    <location>
        <begin position="649"/>
        <end position="663"/>
    </location>
</feature>
<feature type="coiled-coil region" evidence="5">
    <location>
        <begin position="304"/>
        <end position="371"/>
    </location>
</feature>
<dbReference type="EMBL" id="BTSY01000004">
    <property type="protein sequence ID" value="GMT21331.1"/>
    <property type="molecule type" value="Genomic_DNA"/>
</dbReference>
<dbReference type="Proteomes" id="UP001432322">
    <property type="component" value="Unassembled WGS sequence"/>
</dbReference>
<feature type="compositionally biased region" description="Basic and acidic residues" evidence="6">
    <location>
        <begin position="1012"/>
        <end position="1022"/>
    </location>
</feature>
<feature type="compositionally biased region" description="Low complexity" evidence="6">
    <location>
        <begin position="616"/>
        <end position="630"/>
    </location>
</feature>
<feature type="compositionally biased region" description="Basic and acidic residues" evidence="6">
    <location>
        <begin position="779"/>
        <end position="792"/>
    </location>
</feature>
<keyword evidence="8" id="KW-1185">Reference proteome</keyword>
<keyword evidence="4" id="KW-0539">Nucleus</keyword>
<dbReference type="InterPro" id="IPR036890">
    <property type="entry name" value="HATPase_C_sf"/>
</dbReference>
<organism evidence="7 8">
    <name type="scientific">Pristionchus fissidentatus</name>
    <dbReference type="NCBI Taxonomy" id="1538716"/>
    <lineage>
        <taxon>Eukaryota</taxon>
        <taxon>Metazoa</taxon>
        <taxon>Ecdysozoa</taxon>
        <taxon>Nematoda</taxon>
        <taxon>Chromadorea</taxon>
        <taxon>Rhabditida</taxon>
        <taxon>Rhabditina</taxon>
        <taxon>Diplogasteromorpha</taxon>
        <taxon>Diplogasteroidea</taxon>
        <taxon>Neodiplogasteridae</taxon>
        <taxon>Pristionchus</taxon>
    </lineage>
</organism>
<feature type="compositionally biased region" description="Low complexity" evidence="6">
    <location>
        <begin position="698"/>
        <end position="711"/>
    </location>
</feature>
<dbReference type="SUPFAM" id="SSF55874">
    <property type="entry name" value="ATPase domain of HSP90 chaperone/DNA topoisomerase II/histidine kinase"/>
    <property type="match status" value="1"/>
</dbReference>
<protein>
    <submittedName>
        <fullName evidence="7">Uncharacterized protein</fullName>
    </submittedName>
</protein>
<feature type="compositionally biased region" description="Basic and acidic residues" evidence="6">
    <location>
        <begin position="563"/>
        <end position="595"/>
    </location>
</feature>
<feature type="non-terminal residue" evidence="7">
    <location>
        <position position="1"/>
    </location>
</feature>
<keyword evidence="3 5" id="KW-0175">Coiled coil</keyword>
<accession>A0AAV5VP14</accession>
<feature type="coiled-coil region" evidence="5">
    <location>
        <begin position="940"/>
        <end position="1000"/>
    </location>
</feature>
<dbReference type="Pfam" id="PF13589">
    <property type="entry name" value="HATPase_c_3"/>
    <property type="match status" value="1"/>
</dbReference>